<keyword evidence="1" id="KW-0548">Nucleotidyltransferase</keyword>
<proteinExistence type="predicted"/>
<comment type="caution">
    <text evidence="1">The sequence shown here is derived from an EMBL/GenBank/DDBJ whole genome shotgun (WGS) entry which is preliminary data.</text>
</comment>
<reference evidence="1" key="1">
    <citation type="journal article" date="2019" name="Sci. Rep.">
        <title>Draft genome of Tanacetum cinerariifolium, the natural source of mosquito coil.</title>
        <authorList>
            <person name="Yamashiro T."/>
            <person name="Shiraishi A."/>
            <person name="Satake H."/>
            <person name="Nakayama K."/>
        </authorList>
    </citation>
    <scope>NUCLEOTIDE SEQUENCE</scope>
</reference>
<sequence>MTSEVPTIHDQPIVLEFPDVFPDELPGIPQVREVEFNIELIPGAEPISKAPYRMAP</sequence>
<name>A0A699WLT1_TANCI</name>
<feature type="non-terminal residue" evidence="1">
    <location>
        <position position="56"/>
    </location>
</feature>
<dbReference type="AlphaFoldDB" id="A0A699WLT1"/>
<keyword evidence="1" id="KW-0695">RNA-directed DNA polymerase</keyword>
<protein>
    <submittedName>
        <fullName evidence="1">Putative reverse transcriptase domain-containing protein</fullName>
    </submittedName>
</protein>
<keyword evidence="1" id="KW-0808">Transferase</keyword>
<dbReference type="GO" id="GO:0003964">
    <property type="term" value="F:RNA-directed DNA polymerase activity"/>
    <property type="evidence" value="ECO:0007669"/>
    <property type="project" value="UniProtKB-KW"/>
</dbReference>
<evidence type="ECO:0000313" key="1">
    <source>
        <dbReference type="EMBL" id="GFD45414.1"/>
    </source>
</evidence>
<accession>A0A699WLT1</accession>
<dbReference type="EMBL" id="BKCJ011647765">
    <property type="protein sequence ID" value="GFD45414.1"/>
    <property type="molecule type" value="Genomic_DNA"/>
</dbReference>
<organism evidence="1">
    <name type="scientific">Tanacetum cinerariifolium</name>
    <name type="common">Dalmatian daisy</name>
    <name type="synonym">Chrysanthemum cinerariifolium</name>
    <dbReference type="NCBI Taxonomy" id="118510"/>
    <lineage>
        <taxon>Eukaryota</taxon>
        <taxon>Viridiplantae</taxon>
        <taxon>Streptophyta</taxon>
        <taxon>Embryophyta</taxon>
        <taxon>Tracheophyta</taxon>
        <taxon>Spermatophyta</taxon>
        <taxon>Magnoliopsida</taxon>
        <taxon>eudicotyledons</taxon>
        <taxon>Gunneridae</taxon>
        <taxon>Pentapetalae</taxon>
        <taxon>asterids</taxon>
        <taxon>campanulids</taxon>
        <taxon>Asterales</taxon>
        <taxon>Asteraceae</taxon>
        <taxon>Asteroideae</taxon>
        <taxon>Anthemideae</taxon>
        <taxon>Anthemidinae</taxon>
        <taxon>Tanacetum</taxon>
    </lineage>
</organism>
<gene>
    <name evidence="1" type="ORF">Tci_917383</name>
</gene>